<dbReference type="EMBL" id="FR872582">
    <property type="protein sequence ID" value="CCB88346.1"/>
    <property type="molecule type" value="Genomic_DNA"/>
</dbReference>
<name>F8L4Q0_SIMNZ</name>
<proteinExistence type="predicted"/>
<gene>
    <name evidence="1" type="ordered locus">SNE_A04690</name>
</gene>
<dbReference type="STRING" id="331113.SNE_A04690"/>
<reference key="1">
    <citation type="journal article" date="2011" name="Mol. Biol. Evol.">
        <title>Unity in variety -- the pan-genome of the Chlamydiae.</title>
        <authorList>
            <person name="Collingro A."/>
            <person name="Tischler P."/>
            <person name="Weinmaier T."/>
            <person name="Penz T."/>
            <person name="Heinz E."/>
            <person name="Brunham R.C."/>
            <person name="Read T.D."/>
            <person name="Bavoil P.M."/>
            <person name="Sachse K."/>
            <person name="Kahane S."/>
            <person name="Friedman M.G."/>
            <person name="Rattei T."/>
            <person name="Myers G.S.A."/>
            <person name="Horn M."/>
        </authorList>
    </citation>
    <scope>NUCLEOTIDE SEQUENCE</scope>
    <source>
        <strain>Z</strain>
    </source>
</reference>
<dbReference type="Proteomes" id="UP000000496">
    <property type="component" value="Chromosome gsn.131"/>
</dbReference>
<sequence>MAIQAGLAYIQKLWSSPSYEPEEKKPNRSSEWKVSLGDDATESGVAEVLKDASFKYNIDPNFRPPNSSHFLEVGQNRGITVKSDTIKPHVSEINREIIVLFRAIKPDGTISQLGLAHLATRVDELKNVLNNILNESGTTVEVYIAGGTSSSNKLYQSVRQYIESVQKVHRHRVNLQDDYYQATDLRAWLPKGSHPKKELCVREAGFDLNNEPFMILDHTAYAASR</sequence>
<evidence type="ECO:0000313" key="1">
    <source>
        <dbReference type="EMBL" id="CCB88346.1"/>
    </source>
</evidence>
<keyword evidence="2" id="KW-1185">Reference proteome</keyword>
<dbReference type="HOGENOM" id="CLU_1229207_0_0_0"/>
<organism evidence="1 2">
    <name type="scientific">Simkania negevensis (strain ATCC VR-1471 / DSM 27360 / Z)</name>
    <dbReference type="NCBI Taxonomy" id="331113"/>
    <lineage>
        <taxon>Bacteria</taxon>
        <taxon>Pseudomonadati</taxon>
        <taxon>Chlamydiota</taxon>
        <taxon>Chlamydiia</taxon>
        <taxon>Parachlamydiales</taxon>
        <taxon>Simkaniaceae</taxon>
        <taxon>Simkania</taxon>
    </lineage>
</organism>
<evidence type="ECO:0000313" key="2">
    <source>
        <dbReference type="Proteomes" id="UP000000496"/>
    </source>
</evidence>
<dbReference type="RefSeq" id="WP_013942813.1">
    <property type="nucleotide sequence ID" value="NC_015713.1"/>
</dbReference>
<dbReference type="AlphaFoldDB" id="F8L4Q0"/>
<accession>F8L4Q0</accession>
<dbReference type="KEGG" id="sng:SNE_A04690"/>
<reference evidence="1 2" key="2">
    <citation type="journal article" date="2011" name="Mol. Biol. Evol.">
        <title>Unity in variety--the pan-genome of the Chlamydiae.</title>
        <authorList>
            <person name="Collingro A."/>
            <person name="Tischler P."/>
            <person name="Weinmaier T."/>
            <person name="Penz T."/>
            <person name="Heinz E."/>
            <person name="Brunham R.C."/>
            <person name="Read T.D."/>
            <person name="Bavoil P.M."/>
            <person name="Sachse K."/>
            <person name="Kahane S."/>
            <person name="Friedman M.G."/>
            <person name="Rattei T."/>
            <person name="Myers G.S."/>
            <person name="Horn M."/>
        </authorList>
    </citation>
    <scope>NUCLEOTIDE SEQUENCE [LARGE SCALE GENOMIC DNA]</scope>
    <source>
        <strain evidence="2">ATCC VR-1471 / Z</strain>
    </source>
</reference>
<protein>
    <submittedName>
        <fullName evidence="1">Uncharacterized protein</fullName>
    </submittedName>
</protein>